<dbReference type="AlphaFoldDB" id="A0A1I7Z2K3"/>
<protein>
    <submittedName>
        <fullName evidence="6">HTH La-type RNA-binding domain-containing protein</fullName>
    </submittedName>
</protein>
<dbReference type="PANTHER" id="PTHR22792">
    <property type="entry name" value="LUPUS LA PROTEIN-RELATED"/>
    <property type="match status" value="1"/>
</dbReference>
<evidence type="ECO:0000256" key="3">
    <source>
        <dbReference type="SAM" id="MobiDB-lite"/>
    </source>
</evidence>
<dbReference type="Pfam" id="PF05383">
    <property type="entry name" value="La"/>
    <property type="match status" value="1"/>
</dbReference>
<name>A0A1I7Z2K3_9BILA</name>
<feature type="compositionally biased region" description="Basic and acidic residues" evidence="3">
    <location>
        <begin position="249"/>
        <end position="263"/>
    </location>
</feature>
<dbReference type="InterPro" id="IPR045180">
    <property type="entry name" value="La_dom_prot"/>
</dbReference>
<feature type="domain" description="HTH La-type RNA-binding" evidence="4">
    <location>
        <begin position="177"/>
        <end position="267"/>
    </location>
</feature>
<feature type="region of interest" description="Disordered" evidence="3">
    <location>
        <begin position="1"/>
        <end position="91"/>
    </location>
</feature>
<dbReference type="Gene3D" id="1.10.10.10">
    <property type="entry name" value="Winged helix-like DNA-binding domain superfamily/Winged helix DNA-binding domain"/>
    <property type="match status" value="1"/>
</dbReference>
<dbReference type="Proteomes" id="UP000095287">
    <property type="component" value="Unplaced"/>
</dbReference>
<dbReference type="GO" id="GO:0003723">
    <property type="term" value="F:RNA binding"/>
    <property type="evidence" value="ECO:0007669"/>
    <property type="project" value="UniProtKB-UniRule"/>
</dbReference>
<organism evidence="5 6">
    <name type="scientific">Steinernema glaseri</name>
    <dbReference type="NCBI Taxonomy" id="37863"/>
    <lineage>
        <taxon>Eukaryota</taxon>
        <taxon>Metazoa</taxon>
        <taxon>Ecdysozoa</taxon>
        <taxon>Nematoda</taxon>
        <taxon>Chromadorea</taxon>
        <taxon>Rhabditida</taxon>
        <taxon>Tylenchina</taxon>
        <taxon>Panagrolaimomorpha</taxon>
        <taxon>Strongyloidoidea</taxon>
        <taxon>Steinernematidae</taxon>
        <taxon>Steinernema</taxon>
    </lineage>
</organism>
<dbReference type="InterPro" id="IPR036388">
    <property type="entry name" value="WH-like_DNA-bd_sf"/>
</dbReference>
<dbReference type="SUPFAM" id="SSF46785">
    <property type="entry name" value="Winged helix' DNA-binding domain"/>
    <property type="match status" value="1"/>
</dbReference>
<dbReference type="GO" id="GO:0045727">
    <property type="term" value="P:positive regulation of translation"/>
    <property type="evidence" value="ECO:0007669"/>
    <property type="project" value="TreeGrafter"/>
</dbReference>
<reference evidence="6" key="1">
    <citation type="submission" date="2016-11" db="UniProtKB">
        <authorList>
            <consortium name="WormBaseParasite"/>
        </authorList>
    </citation>
    <scope>IDENTIFICATION</scope>
</reference>
<evidence type="ECO:0000256" key="1">
    <source>
        <dbReference type="ARBA" id="ARBA00022884"/>
    </source>
</evidence>
<dbReference type="PROSITE" id="PS50961">
    <property type="entry name" value="HTH_LA"/>
    <property type="match status" value="1"/>
</dbReference>
<dbReference type="WBParaSite" id="L893_g21965.t1">
    <property type="protein sequence ID" value="L893_g21965.t1"/>
    <property type="gene ID" value="L893_g21965"/>
</dbReference>
<dbReference type="SMART" id="SM00715">
    <property type="entry name" value="LA"/>
    <property type="match status" value="1"/>
</dbReference>
<dbReference type="InterPro" id="IPR036390">
    <property type="entry name" value="WH_DNA-bd_sf"/>
</dbReference>
<evidence type="ECO:0000313" key="5">
    <source>
        <dbReference type="Proteomes" id="UP000095287"/>
    </source>
</evidence>
<sequence length="269" mass="30523">MIGTGAEGRPQKKAHVPRDTHFQQRRPLPYTVADAISDPMFKNSEEAPDQQRSTNIVPTGHHQNGWRGHRRNGRHPNAPPPLPREEHNALGALPGWDDAGEDDDFDYMAYRDALLAQRDHVVHMPDQQVPVFPHAVFLPPTQPVHFNPHVYVPQVVVPPMYTVPKVLPAVVAAAQVQRMDRSLEYSIRKQVEYYFSKNNLSTDHYLRSQMDKEGYVPLSLIAGFPRFGSLTRDISVIATALSVSKELEVDKEGQRVRTRDNPEKWPTAH</sequence>
<dbReference type="GO" id="GO:0010494">
    <property type="term" value="C:cytoplasmic stress granule"/>
    <property type="evidence" value="ECO:0007669"/>
    <property type="project" value="TreeGrafter"/>
</dbReference>
<keyword evidence="1 2" id="KW-0694">RNA-binding</keyword>
<keyword evidence="5" id="KW-1185">Reference proteome</keyword>
<accession>A0A1I7Z2K3</accession>
<evidence type="ECO:0000259" key="4">
    <source>
        <dbReference type="PROSITE" id="PS50961"/>
    </source>
</evidence>
<evidence type="ECO:0000313" key="6">
    <source>
        <dbReference type="WBParaSite" id="L893_g21965.t1"/>
    </source>
</evidence>
<proteinExistence type="predicted"/>
<dbReference type="CDD" id="cd07323">
    <property type="entry name" value="LAM"/>
    <property type="match status" value="1"/>
</dbReference>
<dbReference type="GO" id="GO:0005829">
    <property type="term" value="C:cytosol"/>
    <property type="evidence" value="ECO:0007669"/>
    <property type="project" value="TreeGrafter"/>
</dbReference>
<dbReference type="InterPro" id="IPR006630">
    <property type="entry name" value="La_HTH"/>
</dbReference>
<evidence type="ECO:0000256" key="2">
    <source>
        <dbReference type="PROSITE-ProRule" id="PRU00332"/>
    </source>
</evidence>
<dbReference type="PANTHER" id="PTHR22792:SF132">
    <property type="entry name" value="LA-RELATED PROTEIN 1"/>
    <property type="match status" value="1"/>
</dbReference>
<feature type="region of interest" description="Disordered" evidence="3">
    <location>
        <begin position="249"/>
        <end position="269"/>
    </location>
</feature>